<dbReference type="PANTHER" id="PTHR38710">
    <property type="entry name" value="WITH PUTATIVE URIDYL PYROPHOSPHORYLASE-RELATED"/>
    <property type="match status" value="1"/>
</dbReference>
<dbReference type="GO" id="GO:0019287">
    <property type="term" value="P:isopentenyl diphosphate biosynthetic process, mevalonate pathway"/>
    <property type="evidence" value="ECO:0007669"/>
    <property type="project" value="UniProtKB-UniPathway"/>
</dbReference>
<dbReference type="HOGENOM" id="CLU_050132_0_0_1"/>
<dbReference type="PANTHER" id="PTHR38710:SF1">
    <property type="entry name" value="WITH PUTATIVE URIDYL PYROPHOSPHORYLASE-RELATED"/>
    <property type="match status" value="1"/>
</dbReference>
<evidence type="ECO:0000256" key="1">
    <source>
        <dbReference type="ARBA" id="ARBA00022741"/>
    </source>
</evidence>
<dbReference type="InParanoid" id="A0A061EJR2"/>
<dbReference type="OMA" id="NHMDELG"/>
<reference evidence="4 5" key="1">
    <citation type="journal article" date="2013" name="Genome Biol.">
        <title>The genome sequence of the most widely cultivated cacao type and its use to identify candidate genes regulating pod color.</title>
        <authorList>
            <person name="Motamayor J.C."/>
            <person name="Mockaitis K."/>
            <person name="Schmutz J."/>
            <person name="Haiminen N."/>
            <person name="Iii D.L."/>
            <person name="Cornejo O."/>
            <person name="Findley S.D."/>
            <person name="Zheng P."/>
            <person name="Utro F."/>
            <person name="Royaert S."/>
            <person name="Saski C."/>
            <person name="Jenkins J."/>
            <person name="Podicheti R."/>
            <person name="Zhao M."/>
            <person name="Scheffler B.E."/>
            <person name="Stack J.C."/>
            <person name="Feltus F.A."/>
            <person name="Mustiga G.M."/>
            <person name="Amores F."/>
            <person name="Phillips W."/>
            <person name="Marelli J.P."/>
            <person name="May G.D."/>
            <person name="Shapiro H."/>
            <person name="Ma J."/>
            <person name="Bustamante C.D."/>
            <person name="Schnell R.J."/>
            <person name="Main D."/>
            <person name="Gilbert D."/>
            <person name="Parida L."/>
            <person name="Kuhn D.N."/>
        </authorList>
    </citation>
    <scope>NUCLEOTIDE SEQUENCE [LARGE SCALE GENOMIC DNA]</scope>
    <source>
        <strain evidence="5">cv. Matina 1-6</strain>
    </source>
</reference>
<dbReference type="Gramene" id="EOY02539">
    <property type="protein sequence ID" value="EOY02539"/>
    <property type="gene ID" value="TCM_016989"/>
</dbReference>
<evidence type="ECO:0000256" key="2">
    <source>
        <dbReference type="ARBA" id="ARBA00022840"/>
    </source>
</evidence>
<feature type="domain" description="GHMP kinase N-terminal" evidence="3">
    <location>
        <begin position="123"/>
        <end position="204"/>
    </location>
</feature>
<keyword evidence="1" id="KW-0547">Nucleotide-binding</keyword>
<dbReference type="Gene3D" id="3.30.230.10">
    <property type="match status" value="1"/>
</dbReference>
<dbReference type="InterPro" id="IPR006204">
    <property type="entry name" value="GHMP_kinase_N_dom"/>
</dbReference>
<dbReference type="SUPFAM" id="SSF54211">
    <property type="entry name" value="Ribosomal protein S5 domain 2-like"/>
    <property type="match status" value="1"/>
</dbReference>
<protein>
    <submittedName>
        <fullName evidence="4">Glucuronokinase G</fullName>
    </submittedName>
</protein>
<evidence type="ECO:0000313" key="4">
    <source>
        <dbReference type="EMBL" id="EOY02539.1"/>
    </source>
</evidence>
<dbReference type="InterPro" id="IPR014721">
    <property type="entry name" value="Ribsml_uS5_D2-typ_fold_subgr"/>
</dbReference>
<keyword evidence="5" id="KW-1185">Reference proteome</keyword>
<dbReference type="PRINTS" id="PR00959">
    <property type="entry name" value="MEVGALKINASE"/>
</dbReference>
<dbReference type="eggNOG" id="ENOG502QPXH">
    <property type="taxonomic scope" value="Eukaryota"/>
</dbReference>
<sequence>MSRKDSTASGVLKRYLLDCTYVSYQMNSAEAGVIEHKAYARVGLLGNPSDVYFGKTISFSLGNFWASVKLEPSHNLVIKPHPTHDLVEFNSLDHLVSRLQSEGYYGGVRLLMAICKVFYKHCKENEINLQQGNFTLSYDTNIPRQTGLSGSSAIVCAALSCLLDFYKVRHLIKVEVRPNLILNAEKELGIVAGLQDRVAQVYGGLVHMDFSKENMDKLGHGIYTPMDISLLPPLHLIYAENPSDSGKVHSTVRQRWLNGDEFIISSMAEVANIAAEGQNVILEKNYQKLAELMNCNFDLRRSMFGDECLGDLNIEMVEVARRVGAASKFTGSGGAVVAFCPDGPSQVKLLEDACQKAGFIIQPIQLVPSCLNEVDLQTLSESN</sequence>
<dbReference type="FunCoup" id="A0A061EJR2">
    <property type="interactions" value="230"/>
</dbReference>
<evidence type="ECO:0000313" key="5">
    <source>
        <dbReference type="Proteomes" id="UP000026915"/>
    </source>
</evidence>
<dbReference type="Gene3D" id="3.30.70.890">
    <property type="entry name" value="GHMP kinase, C-terminal domain"/>
    <property type="match status" value="1"/>
</dbReference>
<dbReference type="InterPro" id="IPR036554">
    <property type="entry name" value="GHMP_kinase_C_sf"/>
</dbReference>
<dbReference type="EMBL" id="CM001882">
    <property type="protein sequence ID" value="EOY02539.1"/>
    <property type="molecule type" value="Genomic_DNA"/>
</dbReference>
<dbReference type="GO" id="GO:0005829">
    <property type="term" value="C:cytosol"/>
    <property type="evidence" value="ECO:0000318"/>
    <property type="project" value="GO_Central"/>
</dbReference>
<accession>A0A061EJR2</accession>
<proteinExistence type="predicted"/>
<dbReference type="AlphaFoldDB" id="A0A061EJR2"/>
<organism evidence="4 5">
    <name type="scientific">Theobroma cacao</name>
    <name type="common">Cacao</name>
    <name type="synonym">Cocoa</name>
    <dbReference type="NCBI Taxonomy" id="3641"/>
    <lineage>
        <taxon>Eukaryota</taxon>
        <taxon>Viridiplantae</taxon>
        <taxon>Streptophyta</taxon>
        <taxon>Embryophyta</taxon>
        <taxon>Tracheophyta</taxon>
        <taxon>Spermatophyta</taxon>
        <taxon>Magnoliopsida</taxon>
        <taxon>eudicotyledons</taxon>
        <taxon>Gunneridae</taxon>
        <taxon>Pentapetalae</taxon>
        <taxon>rosids</taxon>
        <taxon>malvids</taxon>
        <taxon>Malvales</taxon>
        <taxon>Malvaceae</taxon>
        <taxon>Byttnerioideae</taxon>
        <taxon>Theobroma</taxon>
    </lineage>
</organism>
<name>A0A061EJR2_THECC</name>
<gene>
    <name evidence="4" type="ORF">TCM_016989</name>
</gene>
<dbReference type="SUPFAM" id="SSF55060">
    <property type="entry name" value="GHMP Kinase, C-terminal domain"/>
    <property type="match status" value="1"/>
</dbReference>
<evidence type="ECO:0000259" key="3">
    <source>
        <dbReference type="Pfam" id="PF00288"/>
    </source>
</evidence>
<keyword evidence="2" id="KW-0067">ATP-binding</keyword>
<dbReference type="Proteomes" id="UP000026915">
    <property type="component" value="Chromosome 4"/>
</dbReference>
<dbReference type="FunFam" id="3.30.70.890:FF:000030">
    <property type="entry name" value="glucuronokinase 1"/>
    <property type="match status" value="1"/>
</dbReference>
<dbReference type="Pfam" id="PF00288">
    <property type="entry name" value="GHMP_kinases_N"/>
    <property type="match status" value="1"/>
</dbReference>
<dbReference type="STRING" id="3641.A0A061EJR2"/>
<dbReference type="UniPathway" id="UPA00057">
    <property type="reaction ID" value="UER00098"/>
</dbReference>
<dbReference type="InterPro" id="IPR053034">
    <property type="entry name" value="Glucuronokinase-like"/>
</dbReference>
<dbReference type="InterPro" id="IPR020568">
    <property type="entry name" value="Ribosomal_Su5_D2-typ_SF"/>
</dbReference>
<dbReference type="GO" id="GO:0005524">
    <property type="term" value="F:ATP binding"/>
    <property type="evidence" value="ECO:0007669"/>
    <property type="project" value="UniProtKB-KW"/>
</dbReference>